<sequence>MRASHNWTRRAVTGATALALFGLTSTAASAATGIQGSGRADPVPSGFRAQSTTWTSPTHGWVLGTAPCSTGECTTVVTSHDGGGTWSAVAAPPAPLAPPGEAGITEIRFADAHHGWAFGPDFYSTSNGGHSWRKASLPGDGQRVISLATDAGVVYAAVSPCAVGVPPYECEKPNSVWRANVNHGKWHRVPVNLPTKPAEGVVIALHNRTGYILVPGTAGDPDTLFASTNGRRWSTRPSPCDKQGAEALVDIAPMPHKRVALLCVGDAGFSKATKHVFRSTDTAKTTTDAGITPRLGIQSTLAATPSGSTLAVASVSSGSWLYRNTANATWNTVLDEADGGSGWNNLLFTTNQDGFLIHAPAAGWTGEGTLLTTHDAGATWTPVPISS</sequence>
<evidence type="ECO:0000256" key="1">
    <source>
        <dbReference type="SAM" id="MobiDB-lite"/>
    </source>
</evidence>
<evidence type="ECO:0000256" key="2">
    <source>
        <dbReference type="SAM" id="SignalP"/>
    </source>
</evidence>
<protein>
    <recommendedName>
        <fullName evidence="5">Photosynthesis system II assembly factor Ycf48/Hcf136-like domain-containing protein</fullName>
    </recommendedName>
</protein>
<evidence type="ECO:0000313" key="3">
    <source>
        <dbReference type="EMBL" id="GAA4231708.1"/>
    </source>
</evidence>
<keyword evidence="2" id="KW-0732">Signal</keyword>
<accession>A0ABP8C1W9</accession>
<dbReference type="Gene3D" id="2.130.10.10">
    <property type="entry name" value="YVTN repeat-like/Quinoprotein amine dehydrogenase"/>
    <property type="match status" value="2"/>
</dbReference>
<dbReference type="SUPFAM" id="SSF110296">
    <property type="entry name" value="Oligoxyloglucan reducing end-specific cellobiohydrolase"/>
    <property type="match status" value="1"/>
</dbReference>
<evidence type="ECO:0008006" key="5">
    <source>
        <dbReference type="Google" id="ProtNLM"/>
    </source>
</evidence>
<reference evidence="4" key="1">
    <citation type="journal article" date="2019" name="Int. J. Syst. Evol. Microbiol.">
        <title>The Global Catalogue of Microorganisms (GCM) 10K type strain sequencing project: providing services to taxonomists for standard genome sequencing and annotation.</title>
        <authorList>
            <consortium name="The Broad Institute Genomics Platform"/>
            <consortium name="The Broad Institute Genome Sequencing Center for Infectious Disease"/>
            <person name="Wu L."/>
            <person name="Ma J."/>
        </authorList>
    </citation>
    <scope>NUCLEOTIDE SEQUENCE [LARGE SCALE GENOMIC DNA]</scope>
    <source>
        <strain evidence="4">JCM 17440</strain>
    </source>
</reference>
<proteinExistence type="predicted"/>
<feature type="region of interest" description="Disordered" evidence="1">
    <location>
        <begin position="33"/>
        <end position="52"/>
    </location>
</feature>
<dbReference type="EMBL" id="BAABAS010000006">
    <property type="protein sequence ID" value="GAA4231708.1"/>
    <property type="molecule type" value="Genomic_DNA"/>
</dbReference>
<comment type="caution">
    <text evidence="3">The sequence shown here is derived from an EMBL/GenBank/DDBJ whole genome shotgun (WGS) entry which is preliminary data.</text>
</comment>
<gene>
    <name evidence="3" type="ORF">GCM10022254_29670</name>
</gene>
<feature type="signal peptide" evidence="2">
    <location>
        <begin position="1"/>
        <end position="30"/>
    </location>
</feature>
<organism evidence="3 4">
    <name type="scientific">Actinomadura meridiana</name>
    <dbReference type="NCBI Taxonomy" id="559626"/>
    <lineage>
        <taxon>Bacteria</taxon>
        <taxon>Bacillati</taxon>
        <taxon>Actinomycetota</taxon>
        <taxon>Actinomycetes</taxon>
        <taxon>Streptosporangiales</taxon>
        <taxon>Thermomonosporaceae</taxon>
        <taxon>Actinomadura</taxon>
    </lineage>
</organism>
<feature type="chain" id="PRO_5047361922" description="Photosynthesis system II assembly factor Ycf48/Hcf136-like domain-containing protein" evidence="2">
    <location>
        <begin position="31"/>
        <end position="387"/>
    </location>
</feature>
<dbReference type="Proteomes" id="UP001501710">
    <property type="component" value="Unassembled WGS sequence"/>
</dbReference>
<evidence type="ECO:0000313" key="4">
    <source>
        <dbReference type="Proteomes" id="UP001501710"/>
    </source>
</evidence>
<keyword evidence="4" id="KW-1185">Reference proteome</keyword>
<name>A0ABP8C1W9_9ACTN</name>
<dbReference type="InterPro" id="IPR015943">
    <property type="entry name" value="WD40/YVTN_repeat-like_dom_sf"/>
</dbReference>